<sequence>MDFDLSNLLIYNYKYRKFATVMLFLNILKCFSYIQFLKSASEEDEEIESIHSVDFIPLNKMPHGLACLCSRCTSSCEGKTQPLQCGGYVIYDLECNESIDDNQNGSEEKINLFSYSSDRNNESEELEVVSLQSSESPRTILASDVRRSLNYQTGELYPYLVDDTVEENCCKAMCGAIGRTFDYLTQRLRYCLNPASTSHTI</sequence>
<evidence type="ECO:0000313" key="2">
    <source>
        <dbReference type="Proteomes" id="UP000051530"/>
    </source>
</evidence>
<protein>
    <submittedName>
        <fullName evidence="1">Uncharacterized protein</fullName>
    </submittedName>
</protein>
<keyword evidence="2" id="KW-1185">Reference proteome</keyword>
<proteinExistence type="predicted"/>
<evidence type="ECO:0000313" key="1">
    <source>
        <dbReference type="EMBL" id="KRH93947.1"/>
    </source>
</evidence>
<gene>
    <name evidence="1" type="ORF">M153_4760002647</name>
</gene>
<dbReference type="Proteomes" id="UP000051530">
    <property type="component" value="Unassembled WGS sequence"/>
</dbReference>
<name>A0A0R0M665_9MICR</name>
<dbReference type="EMBL" id="LGUB01000173">
    <property type="protein sequence ID" value="KRH93947.1"/>
    <property type="molecule type" value="Genomic_DNA"/>
</dbReference>
<comment type="caution">
    <text evidence="1">The sequence shown here is derived from an EMBL/GenBank/DDBJ whole genome shotgun (WGS) entry which is preliminary data.</text>
</comment>
<accession>A0A0R0M665</accession>
<organism evidence="1 2">
    <name type="scientific">Pseudoloma neurophilia</name>
    <dbReference type="NCBI Taxonomy" id="146866"/>
    <lineage>
        <taxon>Eukaryota</taxon>
        <taxon>Fungi</taxon>
        <taxon>Fungi incertae sedis</taxon>
        <taxon>Microsporidia</taxon>
        <taxon>Pseudoloma</taxon>
    </lineage>
</organism>
<reference evidence="1 2" key="1">
    <citation type="submission" date="2015-07" db="EMBL/GenBank/DDBJ databases">
        <title>The genome of Pseudoloma neurophilia, a relevant intracellular parasite of the zebrafish.</title>
        <authorList>
            <person name="Ndikumana S."/>
            <person name="Pelin A."/>
            <person name="Sanders J."/>
            <person name="Corradi N."/>
        </authorList>
    </citation>
    <scope>NUCLEOTIDE SEQUENCE [LARGE SCALE GENOMIC DNA]</scope>
    <source>
        <strain evidence="1 2">MK1</strain>
    </source>
</reference>
<dbReference type="VEuPathDB" id="MicrosporidiaDB:M153_4760002647"/>
<dbReference type="AlphaFoldDB" id="A0A0R0M665"/>